<evidence type="ECO:0000313" key="4">
    <source>
        <dbReference type="Proteomes" id="UP000734854"/>
    </source>
</evidence>
<dbReference type="GO" id="GO:0009451">
    <property type="term" value="P:RNA modification"/>
    <property type="evidence" value="ECO:0007669"/>
    <property type="project" value="InterPro"/>
</dbReference>
<dbReference type="Pfam" id="PF01535">
    <property type="entry name" value="PPR"/>
    <property type="match status" value="1"/>
</dbReference>
<dbReference type="Proteomes" id="UP000734854">
    <property type="component" value="Unassembled WGS sequence"/>
</dbReference>
<dbReference type="Pfam" id="PF13041">
    <property type="entry name" value="PPR_2"/>
    <property type="match status" value="2"/>
</dbReference>
<feature type="repeat" description="PPR" evidence="2">
    <location>
        <begin position="144"/>
        <end position="178"/>
    </location>
</feature>
<name>A0A8J5HLU3_ZINOF</name>
<protein>
    <recommendedName>
        <fullName evidence="5">Pentatricopeptide repeat-containing protein</fullName>
    </recommendedName>
</protein>
<feature type="repeat" description="PPR" evidence="2">
    <location>
        <begin position="249"/>
        <end position="283"/>
    </location>
</feature>
<evidence type="ECO:0000256" key="1">
    <source>
        <dbReference type="ARBA" id="ARBA00022737"/>
    </source>
</evidence>
<reference evidence="3 4" key="1">
    <citation type="submission" date="2020-08" db="EMBL/GenBank/DDBJ databases">
        <title>Plant Genome Project.</title>
        <authorList>
            <person name="Zhang R.-G."/>
        </authorList>
    </citation>
    <scope>NUCLEOTIDE SEQUENCE [LARGE SCALE GENOMIC DNA]</scope>
    <source>
        <tissue evidence="3">Rhizome</tissue>
    </source>
</reference>
<dbReference type="FunFam" id="1.25.40.10:FF:000525">
    <property type="entry name" value="Pentatricopeptide (PPR) repeat-containing protein-like"/>
    <property type="match status" value="1"/>
</dbReference>
<dbReference type="NCBIfam" id="TIGR00756">
    <property type="entry name" value="PPR"/>
    <property type="match status" value="3"/>
</dbReference>
<dbReference type="FunFam" id="1.25.40.10:FF:000285">
    <property type="entry name" value="Pentatricopeptide repeat-containing protein, chloroplastic"/>
    <property type="match status" value="1"/>
</dbReference>
<dbReference type="InterPro" id="IPR002885">
    <property type="entry name" value="PPR_rpt"/>
</dbReference>
<dbReference type="EMBL" id="JACMSC010000006">
    <property type="protein sequence ID" value="KAG6519250.1"/>
    <property type="molecule type" value="Genomic_DNA"/>
</dbReference>
<dbReference type="OrthoDB" id="1917168at2759"/>
<dbReference type="InterPro" id="IPR046960">
    <property type="entry name" value="PPR_At4g14850-like_plant"/>
</dbReference>
<gene>
    <name evidence="3" type="ORF">ZIOFF_022742</name>
</gene>
<evidence type="ECO:0000256" key="2">
    <source>
        <dbReference type="PROSITE-ProRule" id="PRU00708"/>
    </source>
</evidence>
<dbReference type="PANTHER" id="PTHR47926:SF386">
    <property type="entry name" value="PENTATRICOPEPTIDE REPEAT-CONTAINING PROTEIN"/>
    <property type="match status" value="1"/>
</dbReference>
<accession>A0A8J5HLU3</accession>
<keyword evidence="4" id="KW-1185">Reference proteome</keyword>
<comment type="caution">
    <text evidence="3">The sequence shown here is derived from an EMBL/GenBank/DDBJ whole genome shotgun (WGS) entry which is preliminary data.</text>
</comment>
<dbReference type="Pfam" id="PF20431">
    <property type="entry name" value="E_motif"/>
    <property type="match status" value="1"/>
</dbReference>
<dbReference type="PANTHER" id="PTHR47926">
    <property type="entry name" value="PENTATRICOPEPTIDE REPEAT-CONTAINING PROTEIN"/>
    <property type="match status" value="1"/>
</dbReference>
<keyword evidence="1" id="KW-0677">Repeat</keyword>
<organism evidence="3 4">
    <name type="scientific">Zingiber officinale</name>
    <name type="common">Ginger</name>
    <name type="synonym">Amomum zingiber</name>
    <dbReference type="NCBI Taxonomy" id="94328"/>
    <lineage>
        <taxon>Eukaryota</taxon>
        <taxon>Viridiplantae</taxon>
        <taxon>Streptophyta</taxon>
        <taxon>Embryophyta</taxon>
        <taxon>Tracheophyta</taxon>
        <taxon>Spermatophyta</taxon>
        <taxon>Magnoliopsida</taxon>
        <taxon>Liliopsida</taxon>
        <taxon>Zingiberales</taxon>
        <taxon>Zingiberaceae</taxon>
        <taxon>Zingiber</taxon>
    </lineage>
</organism>
<dbReference type="PROSITE" id="PS51375">
    <property type="entry name" value="PPR"/>
    <property type="match status" value="2"/>
</dbReference>
<sequence>MQIQPATRISAAGTAAKALHGRLLRTHLLPHAAVHPKLLLLLRHPADASRWNSLLAAFARHGFRSSALLSFAILNSLGLPSDSYSLCSALTVASPDLARQIHARGLTSGCLSSVFVCGALIDCYARSLAVEDASQVFDEMPHRNTVCANSLLGGYVESRRWTEGFRLFRRMRELSLEPDGFTVSAVLQICSEAPATPLGLQTHAYLLRRSAFTENAVLICSLVEMYARCGLVAKAHSVFDMAAHVTRKDVVLWTSMLNVYGRNGKFAEVVETYEKMLLEGIEPDKIALLAVLSACSHSGNVIKGLNFFNSILRVHGMVPGAEHYGCVIDMLCKAGNLEMAWKFANEMMMMENKSGGGNLNVSVWGALLSACRNSGNVEIGKIAAKMALEFDPYNSGIHVEWSNLYASAGLWNEIGEVRELMKVKGLKKDVGHSQVDSFSLRNGYDSV</sequence>
<evidence type="ECO:0008006" key="5">
    <source>
        <dbReference type="Google" id="ProtNLM"/>
    </source>
</evidence>
<proteinExistence type="predicted"/>
<evidence type="ECO:0000313" key="3">
    <source>
        <dbReference type="EMBL" id="KAG6519250.1"/>
    </source>
</evidence>
<dbReference type="AlphaFoldDB" id="A0A8J5HLU3"/>
<dbReference type="InterPro" id="IPR046848">
    <property type="entry name" value="E_motif"/>
</dbReference>
<dbReference type="GO" id="GO:0003723">
    <property type="term" value="F:RNA binding"/>
    <property type="evidence" value="ECO:0007669"/>
    <property type="project" value="InterPro"/>
</dbReference>